<dbReference type="AlphaFoldDB" id="A0A7C8KEH3"/>
<evidence type="ECO:0000313" key="1">
    <source>
        <dbReference type="EMBL" id="KAF3164416.1"/>
    </source>
</evidence>
<protein>
    <submittedName>
        <fullName evidence="1">Uncharacterized protein</fullName>
    </submittedName>
</protein>
<organism evidence="1 2">
    <name type="scientific">Orbilia oligospora</name>
    <name type="common">Nematode-trapping fungus</name>
    <name type="synonym">Arthrobotrys oligospora</name>
    <dbReference type="NCBI Taxonomy" id="2813651"/>
    <lineage>
        <taxon>Eukaryota</taxon>
        <taxon>Fungi</taxon>
        <taxon>Dikarya</taxon>
        <taxon>Ascomycota</taxon>
        <taxon>Pezizomycotina</taxon>
        <taxon>Orbiliomycetes</taxon>
        <taxon>Orbiliales</taxon>
        <taxon>Orbiliaceae</taxon>
        <taxon>Orbilia</taxon>
    </lineage>
</organism>
<comment type="caution">
    <text evidence="1">The sequence shown here is derived from an EMBL/GenBank/DDBJ whole genome shotgun (WGS) entry which is preliminary data.</text>
</comment>
<dbReference type="EMBL" id="JAABOE010000114">
    <property type="protein sequence ID" value="KAF3164416.1"/>
    <property type="molecule type" value="Genomic_DNA"/>
</dbReference>
<gene>
    <name evidence="1" type="ORF">TWF788_001200</name>
</gene>
<sequence>MPRCYKISDYDLRVNFVTRQKIARSAYAGALTVWGDPKFYKSLVLLSKYRGLRRKSRLATGPTTFLPKSQLCFGSEILKYPIIDLGEVDAEFVWDSVDATGFKPPFLSIVRSRAARIA</sequence>
<name>A0A7C8KEH3_ORBOL</name>
<accession>A0A7C8KEH3</accession>
<proteinExistence type="predicted"/>
<dbReference type="Proteomes" id="UP000479691">
    <property type="component" value="Unassembled WGS sequence"/>
</dbReference>
<reference evidence="1 2" key="1">
    <citation type="submission" date="2019-06" db="EMBL/GenBank/DDBJ databases">
        <authorList>
            <person name="Palmer J.M."/>
        </authorList>
    </citation>
    <scope>NUCLEOTIDE SEQUENCE [LARGE SCALE GENOMIC DNA]</scope>
    <source>
        <strain evidence="1 2">TWF788</strain>
    </source>
</reference>
<evidence type="ECO:0000313" key="2">
    <source>
        <dbReference type="Proteomes" id="UP000479691"/>
    </source>
</evidence>